<dbReference type="RefSeq" id="WP_194863937.1">
    <property type="nucleotide sequence ID" value="NZ_ARXX01000003.1"/>
</dbReference>
<evidence type="ECO:0000313" key="2">
    <source>
        <dbReference type="Proteomes" id="UP000662703"/>
    </source>
</evidence>
<protein>
    <recommendedName>
        <fullName evidence="3">YcgL domain-containing protein</fullName>
    </recommendedName>
</protein>
<proteinExistence type="predicted"/>
<gene>
    <name evidence="1" type="ORF">Y5W_00335</name>
</gene>
<evidence type="ECO:0008006" key="3">
    <source>
        <dbReference type="Google" id="ProtNLM"/>
    </source>
</evidence>
<organism evidence="1 2">
    <name type="scientific">Alloalcanivorax profundimaris</name>
    <dbReference type="NCBI Taxonomy" id="2735259"/>
    <lineage>
        <taxon>Bacteria</taxon>
        <taxon>Pseudomonadati</taxon>
        <taxon>Pseudomonadota</taxon>
        <taxon>Gammaproteobacteria</taxon>
        <taxon>Oceanospirillales</taxon>
        <taxon>Alcanivoracaceae</taxon>
        <taxon>Alloalcanivorax</taxon>
    </lineage>
</organism>
<keyword evidence="2" id="KW-1185">Reference proteome</keyword>
<evidence type="ECO:0000313" key="1">
    <source>
        <dbReference type="EMBL" id="MBF5055041.1"/>
    </source>
</evidence>
<accession>A0ABS0ANH4</accession>
<comment type="caution">
    <text evidence="1">The sequence shown here is derived from an EMBL/GenBank/DDBJ whole genome shotgun (WGS) entry which is preliminary data.</text>
</comment>
<sequence>MMNGRYWAVTVETPDGQRNVYAVSYPRKPTADLAAGLVRPQLGMPQGLPDEYRWQEDASLRALEAAGYRLLEIAPPQGRE</sequence>
<reference evidence="1 2" key="1">
    <citation type="submission" date="2012-09" db="EMBL/GenBank/DDBJ databases">
        <title>Genome Sequence of alkane-degrading Bacterium Alcanivorax sp. 521-1.</title>
        <authorList>
            <person name="Lai Q."/>
            <person name="Shao Z."/>
        </authorList>
    </citation>
    <scope>NUCLEOTIDE SEQUENCE [LARGE SCALE GENOMIC DNA]</scope>
    <source>
        <strain evidence="1 2">521-1</strain>
    </source>
</reference>
<dbReference type="Proteomes" id="UP000662703">
    <property type="component" value="Unassembled WGS sequence"/>
</dbReference>
<dbReference type="EMBL" id="ARXX01000003">
    <property type="protein sequence ID" value="MBF5055041.1"/>
    <property type="molecule type" value="Genomic_DNA"/>
</dbReference>
<name>A0ABS0ANH4_9GAMM</name>